<keyword evidence="2" id="KW-1185">Reference proteome</keyword>
<dbReference type="Proteomes" id="UP001281761">
    <property type="component" value="Unassembled WGS sequence"/>
</dbReference>
<comment type="caution">
    <text evidence="1">The sequence shown here is derived from an EMBL/GenBank/DDBJ whole genome shotgun (WGS) entry which is preliminary data.</text>
</comment>
<reference evidence="1 2" key="1">
    <citation type="journal article" date="2022" name="bioRxiv">
        <title>Genomics of Preaxostyla Flagellates Illuminates Evolutionary Transitions and the Path Towards Mitochondrial Loss.</title>
        <authorList>
            <person name="Novak L.V.F."/>
            <person name="Treitli S.C."/>
            <person name="Pyrih J."/>
            <person name="Halakuc P."/>
            <person name="Pipaliya S.V."/>
            <person name="Vacek V."/>
            <person name="Brzon O."/>
            <person name="Soukal P."/>
            <person name="Eme L."/>
            <person name="Dacks J.B."/>
            <person name="Karnkowska A."/>
            <person name="Elias M."/>
            <person name="Hampl V."/>
        </authorList>
    </citation>
    <scope>NUCLEOTIDE SEQUENCE [LARGE SCALE GENOMIC DNA]</scope>
    <source>
        <strain evidence="1">NAU3</strain>
        <tissue evidence="1">Gut</tissue>
    </source>
</reference>
<gene>
    <name evidence="1" type="ORF">BLNAU_3999</name>
</gene>
<protein>
    <submittedName>
        <fullName evidence="1">Uncharacterized protein</fullName>
    </submittedName>
</protein>
<name>A0ABQ9YAW1_9EUKA</name>
<evidence type="ECO:0000313" key="1">
    <source>
        <dbReference type="EMBL" id="KAK2960912.1"/>
    </source>
</evidence>
<proteinExistence type="predicted"/>
<accession>A0ABQ9YAW1</accession>
<sequence>MEIEAPIRAPVPIEITEFFCKIDCVLTQTNDIYDAFDEMRTICDVLMHRPESRLEGWNDVGKTEALAIAKRRMGVAQMKSGSLWKVRWFLSVSTEMLGGSCPAGCSIRSSNQQPIVRTVRFCHSAEFLQSHLRSPPFSIVAALSATSVAVLPVFRSIPAGDRL</sequence>
<dbReference type="EMBL" id="JARBJD010000019">
    <property type="protein sequence ID" value="KAK2960912.1"/>
    <property type="molecule type" value="Genomic_DNA"/>
</dbReference>
<organism evidence="1 2">
    <name type="scientific">Blattamonas nauphoetae</name>
    <dbReference type="NCBI Taxonomy" id="2049346"/>
    <lineage>
        <taxon>Eukaryota</taxon>
        <taxon>Metamonada</taxon>
        <taxon>Preaxostyla</taxon>
        <taxon>Oxymonadida</taxon>
        <taxon>Blattamonas</taxon>
    </lineage>
</organism>
<evidence type="ECO:0000313" key="2">
    <source>
        <dbReference type="Proteomes" id="UP001281761"/>
    </source>
</evidence>